<proteinExistence type="predicted"/>
<sequence>MRFPLAIIPKQGSKQGRIQSRQYPDTRSPQDPFTVKPKSKKPVSRAFTEPNGVVEAIDNQSYGGHQQGRRHRATLPGEEIVGSASRGRIHDLDADALFVTGAEYGSGRKPLFFPAAE</sequence>
<feature type="region of interest" description="Disordered" evidence="1">
    <location>
        <begin position="1"/>
        <end position="52"/>
    </location>
</feature>
<dbReference type="AlphaFoldDB" id="A0A450YC88"/>
<reference evidence="2" key="1">
    <citation type="submission" date="2019-02" db="EMBL/GenBank/DDBJ databases">
        <authorList>
            <person name="Gruber-Vodicka R. H."/>
            <person name="Seah K. B. B."/>
        </authorList>
    </citation>
    <scope>NUCLEOTIDE SEQUENCE</scope>
    <source>
        <strain evidence="2">BECK_BZ125</strain>
    </source>
</reference>
<organism evidence="2">
    <name type="scientific">Candidatus Kentrum sp. TC</name>
    <dbReference type="NCBI Taxonomy" id="2126339"/>
    <lineage>
        <taxon>Bacteria</taxon>
        <taxon>Pseudomonadati</taxon>
        <taxon>Pseudomonadota</taxon>
        <taxon>Gammaproteobacteria</taxon>
        <taxon>Candidatus Kentrum</taxon>
    </lineage>
</organism>
<dbReference type="EMBL" id="CAADFT010000004">
    <property type="protein sequence ID" value="VFK39161.1"/>
    <property type="molecule type" value="Genomic_DNA"/>
</dbReference>
<feature type="compositionally biased region" description="Polar residues" evidence="1">
    <location>
        <begin position="12"/>
        <end position="31"/>
    </location>
</feature>
<evidence type="ECO:0000256" key="1">
    <source>
        <dbReference type="SAM" id="MobiDB-lite"/>
    </source>
</evidence>
<gene>
    <name evidence="2" type="ORF">BECKTC1821E_GA0114239_100423</name>
</gene>
<name>A0A450YC88_9GAMM</name>
<protein>
    <submittedName>
        <fullName evidence="2">Uncharacterized protein</fullName>
    </submittedName>
</protein>
<accession>A0A450YC88</accession>
<evidence type="ECO:0000313" key="2">
    <source>
        <dbReference type="EMBL" id="VFK39161.1"/>
    </source>
</evidence>